<reference evidence="2 3" key="1">
    <citation type="submission" date="2018-03" db="EMBL/GenBank/DDBJ databases">
        <title>The draft genome of Sphingosinicella sp. GL-C-18.</title>
        <authorList>
            <person name="Liu L."/>
            <person name="Li L."/>
            <person name="Liang L."/>
            <person name="Zhang X."/>
            <person name="Wang T."/>
        </authorList>
    </citation>
    <scope>NUCLEOTIDE SEQUENCE [LARGE SCALE GENOMIC DNA]</scope>
    <source>
        <strain evidence="2 3">GL-C-18</strain>
    </source>
</reference>
<feature type="region of interest" description="Disordered" evidence="1">
    <location>
        <begin position="210"/>
        <end position="232"/>
    </location>
</feature>
<gene>
    <name evidence="2" type="ORF">C7I55_21795</name>
</gene>
<dbReference type="EMBL" id="PXYI01000008">
    <property type="protein sequence ID" value="PSJ37694.1"/>
    <property type="molecule type" value="Genomic_DNA"/>
</dbReference>
<protein>
    <recommendedName>
        <fullName evidence="4">DUF3617 domain-containing protein</fullName>
    </recommendedName>
</protein>
<sequence>MSACAAKRCGSRPTSITTRTISTGWSLSSRHRFDHQRTTERIMRSRQMRVRIALAALGALTLGGCGGNGDGGNQQASASVDGEGGVGGAGGATAKTQIRPGQWEMRTEVKAITGPGVPAGAADAAKAQNTTVTTCISEEQAKNSDATTFTGKQNPNCTAEGFEANGGRISGTMTCKGENGQPGVWMAMNGTFAAERYDLDMKMKVGGPAQGMTVETRTSGRRIGECPAGTKA</sequence>
<organism evidence="2 3">
    <name type="scientific">Allosphingosinicella deserti</name>
    <dbReference type="NCBI Taxonomy" id="2116704"/>
    <lineage>
        <taxon>Bacteria</taxon>
        <taxon>Pseudomonadati</taxon>
        <taxon>Pseudomonadota</taxon>
        <taxon>Alphaproteobacteria</taxon>
        <taxon>Sphingomonadales</taxon>
        <taxon>Sphingomonadaceae</taxon>
        <taxon>Allosphingosinicella</taxon>
    </lineage>
</organism>
<dbReference type="AlphaFoldDB" id="A0A2P7QI90"/>
<feature type="region of interest" description="Disordered" evidence="1">
    <location>
        <begin position="72"/>
        <end position="94"/>
    </location>
</feature>
<accession>A0A2P7QI90</accession>
<dbReference type="Pfam" id="PF12276">
    <property type="entry name" value="DUF3617"/>
    <property type="match status" value="1"/>
</dbReference>
<evidence type="ECO:0008006" key="4">
    <source>
        <dbReference type="Google" id="ProtNLM"/>
    </source>
</evidence>
<evidence type="ECO:0000313" key="3">
    <source>
        <dbReference type="Proteomes" id="UP000241167"/>
    </source>
</evidence>
<proteinExistence type="predicted"/>
<comment type="caution">
    <text evidence="2">The sequence shown here is derived from an EMBL/GenBank/DDBJ whole genome shotgun (WGS) entry which is preliminary data.</text>
</comment>
<dbReference type="Proteomes" id="UP000241167">
    <property type="component" value="Unassembled WGS sequence"/>
</dbReference>
<evidence type="ECO:0000313" key="2">
    <source>
        <dbReference type="EMBL" id="PSJ37694.1"/>
    </source>
</evidence>
<keyword evidence="3" id="KW-1185">Reference proteome</keyword>
<feature type="compositionally biased region" description="Gly residues" evidence="1">
    <location>
        <begin position="82"/>
        <end position="91"/>
    </location>
</feature>
<evidence type="ECO:0000256" key="1">
    <source>
        <dbReference type="SAM" id="MobiDB-lite"/>
    </source>
</evidence>
<dbReference type="InterPro" id="IPR022061">
    <property type="entry name" value="DUF3617"/>
</dbReference>
<name>A0A2P7QI90_9SPHN</name>